<dbReference type="Gene3D" id="1.20.1250.20">
    <property type="entry name" value="MFS general substrate transporter like domains"/>
    <property type="match status" value="1"/>
</dbReference>
<evidence type="ECO:0000313" key="4">
    <source>
        <dbReference type="Proteomes" id="UP000827092"/>
    </source>
</evidence>
<protein>
    <recommendedName>
        <fullName evidence="5">Solute carrier organic anion transporter family member 4A1</fullName>
    </recommendedName>
</protein>
<dbReference type="GO" id="GO:0043252">
    <property type="term" value="P:sodium-independent organic anion transport"/>
    <property type="evidence" value="ECO:0007669"/>
    <property type="project" value="TreeGrafter"/>
</dbReference>
<feature type="transmembrane region" description="Helical" evidence="2">
    <location>
        <begin position="47"/>
        <end position="71"/>
    </location>
</feature>
<dbReference type="SUPFAM" id="SSF103473">
    <property type="entry name" value="MFS general substrate transporter"/>
    <property type="match status" value="1"/>
</dbReference>
<feature type="transmembrane region" description="Helical" evidence="2">
    <location>
        <begin position="114"/>
        <end position="134"/>
    </location>
</feature>
<evidence type="ECO:0008006" key="5">
    <source>
        <dbReference type="Google" id="ProtNLM"/>
    </source>
</evidence>
<keyword evidence="1" id="KW-1015">Disulfide bond</keyword>
<keyword evidence="2" id="KW-0812">Transmembrane</keyword>
<evidence type="ECO:0000256" key="2">
    <source>
        <dbReference type="SAM" id="Phobius"/>
    </source>
</evidence>
<keyword evidence="2" id="KW-0472">Membrane</keyword>
<evidence type="ECO:0000256" key="1">
    <source>
        <dbReference type="ARBA" id="ARBA00023157"/>
    </source>
</evidence>
<proteinExistence type="predicted"/>
<dbReference type="InterPro" id="IPR036259">
    <property type="entry name" value="MFS_trans_sf"/>
</dbReference>
<dbReference type="Proteomes" id="UP000827092">
    <property type="component" value="Unassembled WGS sequence"/>
</dbReference>
<comment type="caution">
    <text evidence="3">The sequence shown here is derived from an EMBL/GenBank/DDBJ whole genome shotgun (WGS) entry which is preliminary data.</text>
</comment>
<keyword evidence="2" id="KW-1133">Transmembrane helix</keyword>
<dbReference type="InterPro" id="IPR004156">
    <property type="entry name" value="OATP"/>
</dbReference>
<feature type="transmembrane region" description="Helical" evidence="2">
    <location>
        <begin position="83"/>
        <end position="107"/>
    </location>
</feature>
<keyword evidence="4" id="KW-1185">Reference proteome</keyword>
<dbReference type="AlphaFoldDB" id="A0AAV6UU40"/>
<dbReference type="Pfam" id="PF03137">
    <property type="entry name" value="OATP"/>
    <property type="match status" value="1"/>
</dbReference>
<reference evidence="3 4" key="1">
    <citation type="journal article" date="2022" name="Nat. Ecol. Evol.">
        <title>A masculinizing supergene underlies an exaggerated male reproductive morph in a spider.</title>
        <authorList>
            <person name="Hendrickx F."/>
            <person name="De Corte Z."/>
            <person name="Sonet G."/>
            <person name="Van Belleghem S.M."/>
            <person name="Kostlbacher S."/>
            <person name="Vangestel C."/>
        </authorList>
    </citation>
    <scope>NUCLEOTIDE SEQUENCE [LARGE SCALE GENOMIC DNA]</scope>
    <source>
        <strain evidence="3">W744_W776</strain>
    </source>
</reference>
<dbReference type="PANTHER" id="PTHR11388">
    <property type="entry name" value="ORGANIC ANION TRANSPORTER"/>
    <property type="match status" value="1"/>
</dbReference>
<dbReference type="GO" id="GO:0016323">
    <property type="term" value="C:basolateral plasma membrane"/>
    <property type="evidence" value="ECO:0007669"/>
    <property type="project" value="TreeGrafter"/>
</dbReference>
<evidence type="ECO:0000313" key="3">
    <source>
        <dbReference type="EMBL" id="KAG8187163.1"/>
    </source>
</evidence>
<feature type="transmembrane region" description="Helical" evidence="2">
    <location>
        <begin position="179"/>
        <end position="205"/>
    </location>
</feature>
<dbReference type="GO" id="GO:0015347">
    <property type="term" value="F:sodium-independent organic anion transmembrane transporter activity"/>
    <property type="evidence" value="ECO:0007669"/>
    <property type="project" value="TreeGrafter"/>
</dbReference>
<sequence length="234" mass="26103">MESEFMPLPSEDSGDVYRSTTIPTADDQCGIGRFKPKWLQRFADPKVYLVIFCIVGVLEGAYFTYFVGVLTTLEKRFAFESKISGIILIADNISAAVISLAVGYYGGKGHKPKMIAFGMVMVSVSCFVSAIPYFKYGPALHFLSQETFGPEKRQNLEYCEAGIRDEDCDNPGNASHLPAIYILFFGNFLCGFGYSAYYTIGVPYLDDNVKKKNSPLYFSRVNSFSVNIFLLSRT</sequence>
<accession>A0AAV6UU40</accession>
<gene>
    <name evidence="3" type="ORF">JTE90_020038</name>
</gene>
<name>A0AAV6UU40_9ARAC</name>
<dbReference type="PANTHER" id="PTHR11388:SF76">
    <property type="entry name" value="SOLUTE CARRIER ORGANIC ANION TRANSPORTER FAMILY MEMBER"/>
    <property type="match status" value="1"/>
</dbReference>
<dbReference type="EMBL" id="JAFNEN010000277">
    <property type="protein sequence ID" value="KAG8187163.1"/>
    <property type="molecule type" value="Genomic_DNA"/>
</dbReference>
<organism evidence="3 4">
    <name type="scientific">Oedothorax gibbosus</name>
    <dbReference type="NCBI Taxonomy" id="931172"/>
    <lineage>
        <taxon>Eukaryota</taxon>
        <taxon>Metazoa</taxon>
        <taxon>Ecdysozoa</taxon>
        <taxon>Arthropoda</taxon>
        <taxon>Chelicerata</taxon>
        <taxon>Arachnida</taxon>
        <taxon>Araneae</taxon>
        <taxon>Araneomorphae</taxon>
        <taxon>Entelegynae</taxon>
        <taxon>Araneoidea</taxon>
        <taxon>Linyphiidae</taxon>
        <taxon>Erigoninae</taxon>
        <taxon>Oedothorax</taxon>
    </lineage>
</organism>